<evidence type="ECO:0000313" key="2">
    <source>
        <dbReference type="EMBL" id="KAF6807511.1"/>
    </source>
</evidence>
<feature type="compositionally biased region" description="Polar residues" evidence="1">
    <location>
        <begin position="197"/>
        <end position="213"/>
    </location>
</feature>
<evidence type="ECO:0000256" key="1">
    <source>
        <dbReference type="SAM" id="MobiDB-lite"/>
    </source>
</evidence>
<sequence>THSITVLRILTPAERQRLDNLQLCLNEPEPVLIYRPCGYALKPFGERVGRHLVEKHDVPKSKRRGINSLIKSIGLADPNDVPLRPDGLPPHEALLKVRSYACRHCNYRTASLDLVGRHISSVHGFKQSRKAHVHDAERARLTSLFPAVDCGRQADPVLQTNWMRRTGWAETFEGARRDILAAMAELPASAGAAATSSTGFHLSQDGEGNQLSSPPGDEARLRYIVSAVDELLDRCEDTHDSWSTFCVGEVGRHGLTSGPRRLSAKPLSGHSC</sequence>
<feature type="non-terminal residue" evidence="2">
    <location>
        <position position="1"/>
    </location>
</feature>
<comment type="caution">
    <text evidence="2">The sequence shown here is derived from an EMBL/GenBank/DDBJ whole genome shotgun (WGS) entry which is preliminary data.</text>
</comment>
<dbReference type="Proteomes" id="UP000654918">
    <property type="component" value="Unassembled WGS sequence"/>
</dbReference>
<accession>A0A8H6MTF5</accession>
<feature type="region of interest" description="Disordered" evidence="1">
    <location>
        <begin position="197"/>
        <end position="217"/>
    </location>
</feature>
<gene>
    <name evidence="2" type="ORF">CPLU01_15788</name>
</gene>
<protein>
    <submittedName>
        <fullName evidence="2">Uncharacterized protein</fullName>
    </submittedName>
</protein>
<organism evidence="2 3">
    <name type="scientific">Colletotrichum plurivorum</name>
    <dbReference type="NCBI Taxonomy" id="2175906"/>
    <lineage>
        <taxon>Eukaryota</taxon>
        <taxon>Fungi</taxon>
        <taxon>Dikarya</taxon>
        <taxon>Ascomycota</taxon>
        <taxon>Pezizomycotina</taxon>
        <taxon>Sordariomycetes</taxon>
        <taxon>Hypocreomycetidae</taxon>
        <taxon>Glomerellales</taxon>
        <taxon>Glomerellaceae</taxon>
        <taxon>Colletotrichum</taxon>
        <taxon>Colletotrichum orchidearum species complex</taxon>
    </lineage>
</organism>
<dbReference type="AlphaFoldDB" id="A0A8H6MTF5"/>
<evidence type="ECO:0000313" key="3">
    <source>
        <dbReference type="Proteomes" id="UP000654918"/>
    </source>
</evidence>
<name>A0A8H6MTF5_9PEZI</name>
<proteinExistence type="predicted"/>
<reference evidence="2" key="1">
    <citation type="journal article" date="2020" name="Phytopathology">
        <title>Genome Sequence Resources of Colletotrichum truncatum, C. plurivorum, C. musicola, and C. sojae: Four Species Pathogenic to Soybean (Glycine max).</title>
        <authorList>
            <person name="Rogerio F."/>
            <person name="Boufleur T.R."/>
            <person name="Ciampi-Guillardi M."/>
            <person name="Sukno S.A."/>
            <person name="Thon M.R."/>
            <person name="Massola Junior N.S."/>
            <person name="Baroncelli R."/>
        </authorList>
    </citation>
    <scope>NUCLEOTIDE SEQUENCE</scope>
    <source>
        <strain evidence="2">LFN00145</strain>
    </source>
</reference>
<keyword evidence="3" id="KW-1185">Reference proteome</keyword>
<dbReference type="InterPro" id="IPR022698">
    <property type="entry name" value="OrsD"/>
</dbReference>
<dbReference type="Pfam" id="PF12013">
    <property type="entry name" value="OrsD"/>
    <property type="match status" value="1"/>
</dbReference>
<dbReference type="EMBL" id="WIGO01000626">
    <property type="protein sequence ID" value="KAF6807511.1"/>
    <property type="molecule type" value="Genomic_DNA"/>
</dbReference>